<dbReference type="EMBL" id="BEZZ01087312">
    <property type="protein sequence ID" value="GCC42756.1"/>
    <property type="molecule type" value="Genomic_DNA"/>
</dbReference>
<dbReference type="AlphaFoldDB" id="A0A401TJG2"/>
<comment type="caution">
    <text evidence="1">The sequence shown here is derived from an EMBL/GenBank/DDBJ whole genome shotgun (WGS) entry which is preliminary data.</text>
</comment>
<evidence type="ECO:0000313" key="2">
    <source>
        <dbReference type="Proteomes" id="UP000287033"/>
    </source>
</evidence>
<feature type="non-terminal residue" evidence="1">
    <location>
        <position position="1"/>
    </location>
</feature>
<accession>A0A401TJG2</accession>
<organism evidence="1 2">
    <name type="scientific">Chiloscyllium punctatum</name>
    <name type="common">Brownbanded bambooshark</name>
    <name type="synonym">Hemiscyllium punctatum</name>
    <dbReference type="NCBI Taxonomy" id="137246"/>
    <lineage>
        <taxon>Eukaryota</taxon>
        <taxon>Metazoa</taxon>
        <taxon>Chordata</taxon>
        <taxon>Craniata</taxon>
        <taxon>Vertebrata</taxon>
        <taxon>Chondrichthyes</taxon>
        <taxon>Elasmobranchii</taxon>
        <taxon>Galeomorphii</taxon>
        <taxon>Galeoidea</taxon>
        <taxon>Orectolobiformes</taxon>
        <taxon>Hemiscylliidae</taxon>
        <taxon>Chiloscyllium</taxon>
    </lineage>
</organism>
<dbReference type="Proteomes" id="UP000287033">
    <property type="component" value="Unassembled WGS sequence"/>
</dbReference>
<proteinExistence type="predicted"/>
<reference evidence="1 2" key="1">
    <citation type="journal article" date="2018" name="Nat. Ecol. Evol.">
        <title>Shark genomes provide insights into elasmobranch evolution and the origin of vertebrates.</title>
        <authorList>
            <person name="Hara Y"/>
            <person name="Yamaguchi K"/>
            <person name="Onimaru K"/>
            <person name="Kadota M"/>
            <person name="Koyanagi M"/>
            <person name="Keeley SD"/>
            <person name="Tatsumi K"/>
            <person name="Tanaka K"/>
            <person name="Motone F"/>
            <person name="Kageyama Y"/>
            <person name="Nozu R"/>
            <person name="Adachi N"/>
            <person name="Nishimura O"/>
            <person name="Nakagawa R"/>
            <person name="Tanegashima C"/>
            <person name="Kiyatake I"/>
            <person name="Matsumoto R"/>
            <person name="Murakumo K"/>
            <person name="Nishida K"/>
            <person name="Terakita A"/>
            <person name="Kuratani S"/>
            <person name="Sato K"/>
            <person name="Hyodo S Kuraku.S."/>
        </authorList>
    </citation>
    <scope>NUCLEOTIDE SEQUENCE [LARGE SCALE GENOMIC DNA]</scope>
</reference>
<keyword evidence="2" id="KW-1185">Reference proteome</keyword>
<gene>
    <name evidence="1" type="ORF">chiPu_0026785</name>
</gene>
<sequence>LSGESDNELNDCHDAEVKMSLKQDVSTFSLSDSTLAPSLESLNLFKSSFNETQTSASLLLTPRSSSP</sequence>
<feature type="non-terminal residue" evidence="1">
    <location>
        <position position="67"/>
    </location>
</feature>
<evidence type="ECO:0000313" key="1">
    <source>
        <dbReference type="EMBL" id="GCC42756.1"/>
    </source>
</evidence>
<protein>
    <submittedName>
        <fullName evidence="1">Uncharacterized protein</fullName>
    </submittedName>
</protein>
<name>A0A401TJG2_CHIPU</name>